<feature type="region of interest" description="Disordered" evidence="1">
    <location>
        <begin position="90"/>
        <end position="109"/>
    </location>
</feature>
<feature type="region of interest" description="Disordered" evidence="1">
    <location>
        <begin position="384"/>
        <end position="732"/>
    </location>
</feature>
<dbReference type="Proteomes" id="UP001314263">
    <property type="component" value="Unassembled WGS sequence"/>
</dbReference>
<protein>
    <submittedName>
        <fullName evidence="2">Uncharacterized protein</fullName>
    </submittedName>
</protein>
<feature type="compositionally biased region" description="Low complexity" evidence="1">
    <location>
        <begin position="556"/>
        <end position="598"/>
    </location>
</feature>
<feature type="compositionally biased region" description="Low complexity" evidence="1">
    <location>
        <begin position="384"/>
        <end position="400"/>
    </location>
</feature>
<feature type="compositionally biased region" description="Polar residues" evidence="1">
    <location>
        <begin position="449"/>
        <end position="462"/>
    </location>
</feature>
<evidence type="ECO:0000256" key="1">
    <source>
        <dbReference type="SAM" id="MobiDB-lite"/>
    </source>
</evidence>
<organism evidence="2 3">
    <name type="scientific">Coccomyxa viridis</name>
    <dbReference type="NCBI Taxonomy" id="1274662"/>
    <lineage>
        <taxon>Eukaryota</taxon>
        <taxon>Viridiplantae</taxon>
        <taxon>Chlorophyta</taxon>
        <taxon>core chlorophytes</taxon>
        <taxon>Trebouxiophyceae</taxon>
        <taxon>Trebouxiophyceae incertae sedis</taxon>
        <taxon>Coccomyxaceae</taxon>
        <taxon>Coccomyxa</taxon>
    </lineage>
</organism>
<dbReference type="EMBL" id="CAUYUE010000005">
    <property type="protein sequence ID" value="CAK0779369.1"/>
    <property type="molecule type" value="Genomic_DNA"/>
</dbReference>
<feature type="compositionally biased region" description="Basic and acidic residues" evidence="1">
    <location>
        <begin position="682"/>
        <end position="693"/>
    </location>
</feature>
<evidence type="ECO:0000313" key="3">
    <source>
        <dbReference type="Proteomes" id="UP001314263"/>
    </source>
</evidence>
<name>A0AAV1I417_9CHLO</name>
<feature type="compositionally biased region" description="Low complexity" evidence="1">
    <location>
        <begin position="410"/>
        <end position="421"/>
    </location>
</feature>
<gene>
    <name evidence="2" type="ORF">CVIRNUC_004756</name>
</gene>
<accession>A0AAV1I417</accession>
<reference evidence="2 3" key="1">
    <citation type="submission" date="2023-10" db="EMBL/GenBank/DDBJ databases">
        <authorList>
            <person name="Maclean D."/>
            <person name="Macfadyen A."/>
        </authorList>
    </citation>
    <scope>NUCLEOTIDE SEQUENCE [LARGE SCALE GENOMIC DNA]</scope>
</reference>
<feature type="compositionally biased region" description="Low complexity" evidence="1">
    <location>
        <begin position="505"/>
        <end position="517"/>
    </location>
</feature>
<feature type="compositionally biased region" description="Polar residues" evidence="1">
    <location>
        <begin position="652"/>
        <end position="661"/>
    </location>
</feature>
<feature type="compositionally biased region" description="Basic and acidic residues" evidence="1">
    <location>
        <begin position="709"/>
        <end position="732"/>
    </location>
</feature>
<comment type="caution">
    <text evidence="2">The sequence shown here is derived from an EMBL/GenBank/DDBJ whole genome shotgun (WGS) entry which is preliminary data.</text>
</comment>
<proteinExistence type="predicted"/>
<sequence length="732" mass="76308">MRHTPDSERFHLTTDQIPCAKVLNLDLTRTIDSLTLPTAQYSQKPVRGQHRAVRGLKVVDFGKFTDMANLRSSIIDLDAADCDILPSEFQDRSSRDHMPGSGGLIECSTSASVSQEKISTVSKGASRLRQLDICDGMDADLDLMVSPVPQSRPRRRGGRQDASMDARRASLAIAKNFDLAVAEDGLLGEDEMSQLSGKALDLRNSAALLKLARMSVDKMTQPTGAIKAHRPGALDLAHSSDDSARCAGDADLAGAPSPILAESPRLPAAGGRPPRARGPPPLRGEQAGLRASTARATQMPKMLASISENFDSGLSAEDDEEGSPLATTRIYAERGRGTFSPPDMLRDSMALFLQLEGAVTETSPFKPAEVLRMHADRQVSVAASVPPHAAAVEHSAAQHADVPGTEAQKAPVGPAEAPAPAQMSRAAKGTAASTLRPAAASSLRRPTALNKQPSKAVPTSSAVPGASGQPGKPGNTPQSALQRIHQRVSDAAARARGHALPPKQPAAGPAMAPSRAAQGTARPAGGSGRADTRTAHGAAVARSVPREPAFNGKAEASGAASTRPGRGAAAPRRGGPAAAHSSVRPAPAKAPHQAAKVKSSSHEAAQGGAASRAPGQHLGRLRPGPLAAGRVPSSPEKQAQGQKTILRPGVNEQAQHLQQSKLPIAGRSTPPPPQASPGFLRMLEEALHAEEQGKPFGGTGRGLTNSPAEQKEEHAPTRLTAEQRHCLEYRDD</sequence>
<keyword evidence="3" id="KW-1185">Reference proteome</keyword>
<dbReference type="AlphaFoldDB" id="A0AAV1I417"/>
<feature type="compositionally biased region" description="Low complexity" evidence="1">
    <location>
        <begin position="264"/>
        <end position="273"/>
    </location>
</feature>
<evidence type="ECO:0000313" key="2">
    <source>
        <dbReference type="EMBL" id="CAK0779369.1"/>
    </source>
</evidence>
<feature type="region of interest" description="Disordered" evidence="1">
    <location>
        <begin position="237"/>
        <end position="296"/>
    </location>
</feature>